<dbReference type="GO" id="GO:0043937">
    <property type="term" value="P:regulation of sporulation"/>
    <property type="evidence" value="ECO:0007669"/>
    <property type="project" value="InterPro"/>
</dbReference>
<keyword evidence="2" id="KW-1185">Reference proteome</keyword>
<dbReference type="Pfam" id="PF09388">
    <property type="entry name" value="SpoOE-like"/>
    <property type="match status" value="1"/>
</dbReference>
<dbReference type="GO" id="GO:0046983">
    <property type="term" value="F:protein dimerization activity"/>
    <property type="evidence" value="ECO:0007669"/>
    <property type="project" value="InterPro"/>
</dbReference>
<comment type="caution">
    <text evidence="1">The sequence shown here is derived from an EMBL/GenBank/DDBJ whole genome shotgun (WGS) entry which is preliminary data.</text>
</comment>
<dbReference type="eggNOG" id="ENOG5031UB9">
    <property type="taxonomic scope" value="Bacteria"/>
</dbReference>
<dbReference type="InterPro" id="IPR036638">
    <property type="entry name" value="HLH_DNA-bd_sf"/>
</dbReference>
<dbReference type="OrthoDB" id="2649371at2"/>
<dbReference type="Proteomes" id="UP000030147">
    <property type="component" value="Unassembled WGS sequence"/>
</dbReference>
<dbReference type="STRING" id="1385514.N782_02975"/>
<dbReference type="InterPro" id="IPR018540">
    <property type="entry name" value="Spo0E-like"/>
</dbReference>
<gene>
    <name evidence="1" type="ORF">N782_02975</name>
</gene>
<proteinExistence type="predicted"/>
<evidence type="ECO:0000313" key="2">
    <source>
        <dbReference type="Proteomes" id="UP000030147"/>
    </source>
</evidence>
<evidence type="ECO:0000313" key="1">
    <source>
        <dbReference type="EMBL" id="KGP70911.1"/>
    </source>
</evidence>
<dbReference type="EMBL" id="AVBF01000100">
    <property type="protein sequence ID" value="KGP70911.1"/>
    <property type="molecule type" value="Genomic_DNA"/>
</dbReference>
<dbReference type="SUPFAM" id="SSF140500">
    <property type="entry name" value="BAS1536-like"/>
    <property type="match status" value="1"/>
</dbReference>
<dbReference type="Gene3D" id="4.10.280.10">
    <property type="entry name" value="Helix-loop-helix DNA-binding domain"/>
    <property type="match status" value="1"/>
</dbReference>
<dbReference type="AlphaFoldDB" id="A0A0A2TA19"/>
<protein>
    <submittedName>
        <fullName evidence="1">Sporulation protein Spo0E</fullName>
    </submittedName>
</protein>
<dbReference type="InterPro" id="IPR037208">
    <property type="entry name" value="Spo0E-like_sf"/>
</dbReference>
<organism evidence="1 2">
    <name type="scientific">Pontibacillus yanchengensis Y32</name>
    <dbReference type="NCBI Taxonomy" id="1385514"/>
    <lineage>
        <taxon>Bacteria</taxon>
        <taxon>Bacillati</taxon>
        <taxon>Bacillota</taxon>
        <taxon>Bacilli</taxon>
        <taxon>Bacillales</taxon>
        <taxon>Bacillaceae</taxon>
        <taxon>Pontibacillus</taxon>
    </lineage>
</organism>
<dbReference type="RefSeq" id="WP_084103172.1">
    <property type="nucleotide sequence ID" value="NZ_AVBF01000100.1"/>
</dbReference>
<sequence length="58" mass="6766">MCEDLLEEIESCRKKLVLLSNGQALSSREVVEVSAELDHLLNRYEQKRSKYRKQQLTG</sequence>
<name>A0A0A2TA19_9BACI</name>
<reference evidence="1 2" key="1">
    <citation type="journal article" date="2015" name="Stand. Genomic Sci.">
        <title>High quality draft genome sequence of the moderately halophilic bacterium Pontibacillus yanchengensis Y32(T) and comparison among Pontibacillus genomes.</title>
        <authorList>
            <person name="Huang J."/>
            <person name="Qiao Z.X."/>
            <person name="Tang J.W."/>
            <person name="Wang G."/>
        </authorList>
    </citation>
    <scope>NUCLEOTIDE SEQUENCE [LARGE SCALE GENOMIC DNA]</scope>
    <source>
        <strain evidence="1 2">Y32</strain>
    </source>
</reference>
<accession>A0A0A2TA19</accession>